<keyword evidence="3" id="KW-1185">Reference proteome</keyword>
<dbReference type="EMBL" id="BGZK01002346">
    <property type="protein sequence ID" value="GBP93170.1"/>
    <property type="molecule type" value="Genomic_DNA"/>
</dbReference>
<gene>
    <name evidence="2" type="ORF">EVAR_4127_1</name>
</gene>
<evidence type="ECO:0000256" key="1">
    <source>
        <dbReference type="SAM" id="MobiDB-lite"/>
    </source>
</evidence>
<evidence type="ECO:0000313" key="3">
    <source>
        <dbReference type="Proteomes" id="UP000299102"/>
    </source>
</evidence>
<comment type="caution">
    <text evidence="2">The sequence shown here is derived from an EMBL/GenBank/DDBJ whole genome shotgun (WGS) entry which is preliminary data.</text>
</comment>
<feature type="compositionally biased region" description="Low complexity" evidence="1">
    <location>
        <begin position="59"/>
        <end position="70"/>
    </location>
</feature>
<protein>
    <submittedName>
        <fullName evidence="2">Uncharacterized protein</fullName>
    </submittedName>
</protein>
<sequence length="76" mass="8507">MSRAGNGAKSRNRISIMVKRAASQRIHETNKNTVNILHPSLAFELEVRPSPSLQAKQRPYPVKPSVPSVYNDTFMS</sequence>
<dbReference type="Proteomes" id="UP000299102">
    <property type="component" value="Unassembled WGS sequence"/>
</dbReference>
<reference evidence="2 3" key="1">
    <citation type="journal article" date="2019" name="Commun. Biol.">
        <title>The bagworm genome reveals a unique fibroin gene that provides high tensile strength.</title>
        <authorList>
            <person name="Kono N."/>
            <person name="Nakamura H."/>
            <person name="Ohtoshi R."/>
            <person name="Tomita M."/>
            <person name="Numata K."/>
            <person name="Arakawa K."/>
        </authorList>
    </citation>
    <scope>NUCLEOTIDE SEQUENCE [LARGE SCALE GENOMIC DNA]</scope>
</reference>
<feature type="region of interest" description="Disordered" evidence="1">
    <location>
        <begin position="52"/>
        <end position="76"/>
    </location>
</feature>
<dbReference type="AlphaFoldDB" id="A0A4C1ZYT1"/>
<accession>A0A4C1ZYT1</accession>
<evidence type="ECO:0000313" key="2">
    <source>
        <dbReference type="EMBL" id="GBP93170.1"/>
    </source>
</evidence>
<name>A0A4C1ZYT1_EUMVA</name>
<organism evidence="2 3">
    <name type="scientific">Eumeta variegata</name>
    <name type="common">Bagworm moth</name>
    <name type="synonym">Eumeta japonica</name>
    <dbReference type="NCBI Taxonomy" id="151549"/>
    <lineage>
        <taxon>Eukaryota</taxon>
        <taxon>Metazoa</taxon>
        <taxon>Ecdysozoa</taxon>
        <taxon>Arthropoda</taxon>
        <taxon>Hexapoda</taxon>
        <taxon>Insecta</taxon>
        <taxon>Pterygota</taxon>
        <taxon>Neoptera</taxon>
        <taxon>Endopterygota</taxon>
        <taxon>Lepidoptera</taxon>
        <taxon>Glossata</taxon>
        <taxon>Ditrysia</taxon>
        <taxon>Tineoidea</taxon>
        <taxon>Psychidae</taxon>
        <taxon>Oiketicinae</taxon>
        <taxon>Eumeta</taxon>
    </lineage>
</organism>
<proteinExistence type="predicted"/>